<proteinExistence type="predicted"/>
<dbReference type="Proteomes" id="UP000230750">
    <property type="component" value="Unassembled WGS sequence"/>
</dbReference>
<dbReference type="EMBL" id="MRZV01000091">
    <property type="protein sequence ID" value="PIK59166.1"/>
    <property type="molecule type" value="Genomic_DNA"/>
</dbReference>
<gene>
    <name evidence="1" type="ORF">BSL78_03912</name>
</gene>
<evidence type="ECO:0000313" key="1">
    <source>
        <dbReference type="EMBL" id="PIK59166.1"/>
    </source>
</evidence>
<organism evidence="1 2">
    <name type="scientific">Stichopus japonicus</name>
    <name type="common">Sea cucumber</name>
    <dbReference type="NCBI Taxonomy" id="307972"/>
    <lineage>
        <taxon>Eukaryota</taxon>
        <taxon>Metazoa</taxon>
        <taxon>Echinodermata</taxon>
        <taxon>Eleutherozoa</taxon>
        <taxon>Echinozoa</taxon>
        <taxon>Holothuroidea</taxon>
        <taxon>Aspidochirotacea</taxon>
        <taxon>Aspidochirotida</taxon>
        <taxon>Stichopodidae</taxon>
        <taxon>Apostichopus</taxon>
    </lineage>
</organism>
<comment type="caution">
    <text evidence="1">The sequence shown here is derived from an EMBL/GenBank/DDBJ whole genome shotgun (WGS) entry which is preliminary data.</text>
</comment>
<dbReference type="OrthoDB" id="6625677at2759"/>
<protein>
    <submittedName>
        <fullName evidence="1">Uncharacterized protein</fullName>
    </submittedName>
</protein>
<reference evidence="1 2" key="1">
    <citation type="journal article" date="2017" name="PLoS Biol.">
        <title>The sea cucumber genome provides insights into morphological evolution and visceral regeneration.</title>
        <authorList>
            <person name="Zhang X."/>
            <person name="Sun L."/>
            <person name="Yuan J."/>
            <person name="Sun Y."/>
            <person name="Gao Y."/>
            <person name="Zhang L."/>
            <person name="Li S."/>
            <person name="Dai H."/>
            <person name="Hamel J.F."/>
            <person name="Liu C."/>
            <person name="Yu Y."/>
            <person name="Liu S."/>
            <person name="Lin W."/>
            <person name="Guo K."/>
            <person name="Jin S."/>
            <person name="Xu P."/>
            <person name="Storey K.B."/>
            <person name="Huan P."/>
            <person name="Zhang T."/>
            <person name="Zhou Y."/>
            <person name="Zhang J."/>
            <person name="Lin C."/>
            <person name="Li X."/>
            <person name="Xing L."/>
            <person name="Huo D."/>
            <person name="Sun M."/>
            <person name="Wang L."/>
            <person name="Mercier A."/>
            <person name="Li F."/>
            <person name="Yang H."/>
            <person name="Xiang J."/>
        </authorList>
    </citation>
    <scope>NUCLEOTIDE SEQUENCE [LARGE SCALE GENOMIC DNA]</scope>
    <source>
        <strain evidence="1">Shaxun</strain>
        <tissue evidence="1">Muscle</tissue>
    </source>
</reference>
<dbReference type="AlphaFoldDB" id="A0A2G8LFZ7"/>
<evidence type="ECO:0000313" key="2">
    <source>
        <dbReference type="Proteomes" id="UP000230750"/>
    </source>
</evidence>
<sequence length="212" mass="24334">MPSVYPVSKKAQEIRLSWRQSLAEIRPMLRWTNNNWLSNDELYNETNQTPWSSIVAHRRLRFFGHVARLQEDAPAKIALREALRHTAKPVGRPVTTLLGKIKSQFKDVNINNFEEAINLAQDRDRWRRLITEHVGYTVKKNGKPYTQNVRNPGFPCGLLWCYTRKSVKVISSVDDPNEGKPRGPMMVILIISAETSSRQTILSNDTASNITH</sequence>
<name>A0A2G8LFZ7_STIJA</name>
<keyword evidence="2" id="KW-1185">Reference proteome</keyword>
<accession>A0A2G8LFZ7</accession>